<accession>A0A841B3R5</accession>
<sequence>MLLLARSRLERLAAEGIPLLAVWINGSFVTGSDKPNDLDALVLIDALAWKSCWPLFGGPSGAGARIHTLECDERYEPGGTKLDHLTDFKYLMYFPPDTAGHAVTVEDLDVWHENWSRLRLPSPKQDEEGRLVEDAKGFVEVRWSS</sequence>
<comment type="caution">
    <text evidence="1">The sequence shown here is derived from an EMBL/GenBank/DDBJ whole genome shotgun (WGS) entry which is preliminary data.</text>
</comment>
<dbReference type="AlphaFoldDB" id="A0A841B3R5"/>
<name>A0A841B3R5_9PSEU</name>
<organism evidence="1 2">
    <name type="scientific">Amycolatopsis umgeniensis</name>
    <dbReference type="NCBI Taxonomy" id="336628"/>
    <lineage>
        <taxon>Bacteria</taxon>
        <taxon>Bacillati</taxon>
        <taxon>Actinomycetota</taxon>
        <taxon>Actinomycetes</taxon>
        <taxon>Pseudonocardiales</taxon>
        <taxon>Pseudonocardiaceae</taxon>
        <taxon>Amycolatopsis</taxon>
    </lineage>
</organism>
<dbReference type="InterPro" id="IPR053860">
    <property type="entry name" value="DUF6932"/>
</dbReference>
<dbReference type="EMBL" id="JACHMX010000001">
    <property type="protein sequence ID" value="MBB5853967.1"/>
    <property type="molecule type" value="Genomic_DNA"/>
</dbReference>
<dbReference type="Proteomes" id="UP000580861">
    <property type="component" value="Unassembled WGS sequence"/>
</dbReference>
<protein>
    <submittedName>
        <fullName evidence="1">Uncharacterized protein</fullName>
    </submittedName>
</protein>
<reference evidence="1 2" key="1">
    <citation type="submission" date="2020-08" db="EMBL/GenBank/DDBJ databases">
        <title>Sequencing the genomes of 1000 actinobacteria strains.</title>
        <authorList>
            <person name="Klenk H.-P."/>
        </authorList>
    </citation>
    <scope>NUCLEOTIDE SEQUENCE [LARGE SCALE GENOMIC DNA]</scope>
    <source>
        <strain evidence="1 2">DSM 45272</strain>
    </source>
</reference>
<evidence type="ECO:0000313" key="1">
    <source>
        <dbReference type="EMBL" id="MBB5853967.1"/>
    </source>
</evidence>
<evidence type="ECO:0000313" key="2">
    <source>
        <dbReference type="Proteomes" id="UP000580861"/>
    </source>
</evidence>
<gene>
    <name evidence="1" type="ORF">HDA45_004054</name>
</gene>
<proteinExistence type="predicted"/>
<keyword evidence="2" id="KW-1185">Reference proteome</keyword>
<dbReference type="Pfam" id="PF22014">
    <property type="entry name" value="DUF6932"/>
    <property type="match status" value="1"/>
</dbReference>